<comment type="caution">
    <text evidence="1">The sequence shown here is derived from an EMBL/GenBank/DDBJ whole genome shotgun (WGS) entry which is preliminary data.</text>
</comment>
<evidence type="ECO:0000313" key="1">
    <source>
        <dbReference type="EMBL" id="OMO59500.1"/>
    </source>
</evidence>
<sequence>MKHQVSSSGFRENLIRLMEGSQYQYLIPAYCRIGIKKSSESIGL</sequence>
<dbReference type="Gramene" id="OMO59500">
    <property type="protein sequence ID" value="OMO59500"/>
    <property type="gene ID" value="CCACVL1_24781"/>
</dbReference>
<gene>
    <name evidence="1" type="ORF">CCACVL1_24781</name>
</gene>
<reference evidence="1 2" key="1">
    <citation type="submission" date="2013-09" db="EMBL/GenBank/DDBJ databases">
        <title>Corchorus capsularis genome sequencing.</title>
        <authorList>
            <person name="Alam M."/>
            <person name="Haque M.S."/>
            <person name="Islam M.S."/>
            <person name="Emdad E.M."/>
            <person name="Islam M.M."/>
            <person name="Ahmed B."/>
            <person name="Halim A."/>
            <person name="Hossen Q.M.M."/>
            <person name="Hossain M.Z."/>
            <person name="Ahmed R."/>
            <person name="Khan M.M."/>
            <person name="Islam R."/>
            <person name="Rashid M.M."/>
            <person name="Khan S.A."/>
            <person name="Rahman M.S."/>
            <person name="Alam M."/>
        </authorList>
    </citation>
    <scope>NUCLEOTIDE SEQUENCE [LARGE SCALE GENOMIC DNA]</scope>
    <source>
        <strain evidence="2">cv. CVL-1</strain>
        <tissue evidence="1">Whole seedling</tissue>
    </source>
</reference>
<dbReference type="Proteomes" id="UP000188268">
    <property type="component" value="Unassembled WGS sequence"/>
</dbReference>
<accession>A0A1R3GNB0</accession>
<protein>
    <submittedName>
        <fullName evidence="1">Uncharacterized protein</fullName>
    </submittedName>
</protein>
<proteinExistence type="predicted"/>
<organism evidence="1 2">
    <name type="scientific">Corchorus capsularis</name>
    <name type="common">Jute</name>
    <dbReference type="NCBI Taxonomy" id="210143"/>
    <lineage>
        <taxon>Eukaryota</taxon>
        <taxon>Viridiplantae</taxon>
        <taxon>Streptophyta</taxon>
        <taxon>Embryophyta</taxon>
        <taxon>Tracheophyta</taxon>
        <taxon>Spermatophyta</taxon>
        <taxon>Magnoliopsida</taxon>
        <taxon>eudicotyledons</taxon>
        <taxon>Gunneridae</taxon>
        <taxon>Pentapetalae</taxon>
        <taxon>rosids</taxon>
        <taxon>malvids</taxon>
        <taxon>Malvales</taxon>
        <taxon>Malvaceae</taxon>
        <taxon>Grewioideae</taxon>
        <taxon>Apeibeae</taxon>
        <taxon>Corchorus</taxon>
    </lineage>
</organism>
<name>A0A1R3GNB0_COCAP</name>
<keyword evidence="2" id="KW-1185">Reference proteome</keyword>
<dbReference type="AlphaFoldDB" id="A0A1R3GNB0"/>
<evidence type="ECO:0000313" key="2">
    <source>
        <dbReference type="Proteomes" id="UP000188268"/>
    </source>
</evidence>
<dbReference type="EMBL" id="AWWV01013914">
    <property type="protein sequence ID" value="OMO59500.1"/>
    <property type="molecule type" value="Genomic_DNA"/>
</dbReference>